<keyword evidence="2" id="KW-1185">Reference proteome</keyword>
<organism evidence="1 2">
    <name type="scientific">Pleurodeles waltl</name>
    <name type="common">Iberian ribbed newt</name>
    <dbReference type="NCBI Taxonomy" id="8319"/>
    <lineage>
        <taxon>Eukaryota</taxon>
        <taxon>Metazoa</taxon>
        <taxon>Chordata</taxon>
        <taxon>Craniata</taxon>
        <taxon>Vertebrata</taxon>
        <taxon>Euteleostomi</taxon>
        <taxon>Amphibia</taxon>
        <taxon>Batrachia</taxon>
        <taxon>Caudata</taxon>
        <taxon>Salamandroidea</taxon>
        <taxon>Salamandridae</taxon>
        <taxon>Pleurodelinae</taxon>
        <taxon>Pleurodeles</taxon>
    </lineage>
</organism>
<sequence>MFINKTNNNVTYADFMPRLSSVPWDVASLPSQIASGPLYLTADVLHSCVMKPVQMLAMQAGWGALHLQKGSRASPHPEECVAVNRLLSGAPGSHSLRCRYEGTRPFTLPADEASWLHTPDRRSVLLLLSNRTPRV</sequence>
<comment type="caution">
    <text evidence="1">The sequence shown here is derived from an EMBL/GenBank/DDBJ whole genome shotgun (WGS) entry which is preliminary data.</text>
</comment>
<dbReference type="AlphaFoldDB" id="A0AAV7ST90"/>
<evidence type="ECO:0000313" key="1">
    <source>
        <dbReference type="EMBL" id="KAJ1167226.1"/>
    </source>
</evidence>
<dbReference type="Proteomes" id="UP001066276">
    <property type="component" value="Chromosome 4_2"/>
</dbReference>
<name>A0AAV7ST90_PLEWA</name>
<accession>A0AAV7ST90</accession>
<reference evidence="1" key="1">
    <citation type="journal article" date="2022" name="bioRxiv">
        <title>Sequencing and chromosome-scale assembly of the giantPleurodeles waltlgenome.</title>
        <authorList>
            <person name="Brown T."/>
            <person name="Elewa A."/>
            <person name="Iarovenko S."/>
            <person name="Subramanian E."/>
            <person name="Araus A.J."/>
            <person name="Petzold A."/>
            <person name="Susuki M."/>
            <person name="Suzuki K.-i.T."/>
            <person name="Hayashi T."/>
            <person name="Toyoda A."/>
            <person name="Oliveira C."/>
            <person name="Osipova E."/>
            <person name="Leigh N.D."/>
            <person name="Simon A."/>
            <person name="Yun M.H."/>
        </authorList>
    </citation>
    <scope>NUCLEOTIDE SEQUENCE</scope>
    <source>
        <strain evidence="1">20211129_DDA</strain>
        <tissue evidence="1">Liver</tissue>
    </source>
</reference>
<protein>
    <submittedName>
        <fullName evidence="1">Uncharacterized protein</fullName>
    </submittedName>
</protein>
<evidence type="ECO:0000313" key="2">
    <source>
        <dbReference type="Proteomes" id="UP001066276"/>
    </source>
</evidence>
<proteinExistence type="predicted"/>
<gene>
    <name evidence="1" type="ORF">NDU88_007619</name>
</gene>
<dbReference type="EMBL" id="JANPWB010000008">
    <property type="protein sequence ID" value="KAJ1167226.1"/>
    <property type="molecule type" value="Genomic_DNA"/>
</dbReference>